<evidence type="ECO:0000313" key="5">
    <source>
        <dbReference type="Proteomes" id="UP001595556"/>
    </source>
</evidence>
<dbReference type="HAMAP" id="MF_01477">
    <property type="entry name" value="Iojap_RsfS"/>
    <property type="match status" value="1"/>
</dbReference>
<dbReference type="RefSeq" id="WP_377300866.1">
    <property type="nucleotide sequence ID" value="NZ_CP180191.1"/>
</dbReference>
<keyword evidence="2" id="KW-0963">Cytoplasm</keyword>
<keyword evidence="5" id="KW-1185">Reference proteome</keyword>
<comment type="subunit">
    <text evidence="2">Interacts with ribosomal protein uL14 (rplN).</text>
</comment>
<accession>A0ABV7H1T8</accession>
<comment type="function">
    <text evidence="2">Functions as a ribosomal silencing factor. Interacts with ribosomal protein uL14 (rplN), blocking formation of intersubunit bridge B8. Prevents association of the 30S and 50S ribosomal subunits and the formation of functional ribosomes, thus repressing translation.</text>
</comment>
<keyword evidence="2" id="KW-0810">Translation regulation</keyword>
<sequence>MDIRKLQRVIVDALEDVKAQDIAVFNTEANSNLFERVVIASGTSNRQTRALAMSVREKVKQAGGEIVSMEGEDTGEWVLVDCNQVVVHIMQPAIRQYYNLEELWGQTKVKMASGAKPRLAGSMFAKASEPMDEDDTPAPAKKAVKKTAAKKSAAAADAAPKKAPAKKAATKTAATKTAATKTAAKKAPAKTATKTAATKAPAKKALAKKASSGA</sequence>
<evidence type="ECO:0000256" key="3">
    <source>
        <dbReference type="SAM" id="MobiDB-lite"/>
    </source>
</evidence>
<dbReference type="SUPFAM" id="SSF81301">
    <property type="entry name" value="Nucleotidyltransferase"/>
    <property type="match status" value="1"/>
</dbReference>
<keyword evidence="2" id="KW-0678">Repressor</keyword>
<name>A0ABV7H1T8_9BURK</name>
<dbReference type="NCBIfam" id="TIGR00090">
    <property type="entry name" value="rsfS_iojap_ybeB"/>
    <property type="match status" value="1"/>
</dbReference>
<comment type="caution">
    <text evidence="4">The sequence shown here is derived from an EMBL/GenBank/DDBJ whole genome shotgun (WGS) entry which is preliminary data.</text>
</comment>
<feature type="compositionally biased region" description="Low complexity" evidence="3">
    <location>
        <begin position="170"/>
        <end position="182"/>
    </location>
</feature>
<dbReference type="EMBL" id="JBHRTI010000003">
    <property type="protein sequence ID" value="MFC3146558.1"/>
    <property type="molecule type" value="Genomic_DNA"/>
</dbReference>
<dbReference type="Proteomes" id="UP001595556">
    <property type="component" value="Unassembled WGS sequence"/>
</dbReference>
<dbReference type="PANTHER" id="PTHR21043:SF0">
    <property type="entry name" value="MITOCHONDRIAL ASSEMBLY OF RIBOSOMAL LARGE SUBUNIT PROTEIN 1"/>
    <property type="match status" value="1"/>
</dbReference>
<evidence type="ECO:0000256" key="1">
    <source>
        <dbReference type="ARBA" id="ARBA00010574"/>
    </source>
</evidence>
<protein>
    <recommendedName>
        <fullName evidence="2">Ribosomal silencing factor RsfS</fullName>
    </recommendedName>
</protein>
<dbReference type="PANTHER" id="PTHR21043">
    <property type="entry name" value="IOJAP SUPERFAMILY ORTHOLOG"/>
    <property type="match status" value="1"/>
</dbReference>
<evidence type="ECO:0000256" key="2">
    <source>
        <dbReference type="HAMAP-Rule" id="MF_01477"/>
    </source>
</evidence>
<organism evidence="4 5">
    <name type="scientific">Piscinibacterium candidicorallinum</name>
    <dbReference type="NCBI Taxonomy" id="1793872"/>
    <lineage>
        <taxon>Bacteria</taxon>
        <taxon>Pseudomonadati</taxon>
        <taxon>Pseudomonadota</taxon>
        <taxon>Betaproteobacteria</taxon>
        <taxon>Burkholderiales</taxon>
        <taxon>Piscinibacterium</taxon>
    </lineage>
</organism>
<comment type="similarity">
    <text evidence="1 2">Belongs to the Iojap/RsfS family.</text>
</comment>
<reference evidence="5" key="1">
    <citation type="journal article" date="2019" name="Int. J. Syst. Evol. Microbiol.">
        <title>The Global Catalogue of Microorganisms (GCM) 10K type strain sequencing project: providing services to taxonomists for standard genome sequencing and annotation.</title>
        <authorList>
            <consortium name="The Broad Institute Genomics Platform"/>
            <consortium name="The Broad Institute Genome Sequencing Center for Infectious Disease"/>
            <person name="Wu L."/>
            <person name="Ma J."/>
        </authorList>
    </citation>
    <scope>NUCLEOTIDE SEQUENCE [LARGE SCALE GENOMIC DNA]</scope>
    <source>
        <strain evidence="5">KCTC 52168</strain>
    </source>
</reference>
<dbReference type="InterPro" id="IPR004394">
    <property type="entry name" value="Iojap/RsfS/C7orf30"/>
</dbReference>
<dbReference type="Pfam" id="PF02410">
    <property type="entry name" value="RsfS"/>
    <property type="match status" value="1"/>
</dbReference>
<dbReference type="InterPro" id="IPR043519">
    <property type="entry name" value="NT_sf"/>
</dbReference>
<evidence type="ECO:0000313" key="4">
    <source>
        <dbReference type="EMBL" id="MFC3146558.1"/>
    </source>
</evidence>
<dbReference type="Gene3D" id="3.30.460.10">
    <property type="entry name" value="Beta Polymerase, domain 2"/>
    <property type="match status" value="1"/>
</dbReference>
<gene>
    <name evidence="2 4" type="primary">rsfS</name>
    <name evidence="4" type="ORF">ACFOEN_02750</name>
</gene>
<feature type="compositionally biased region" description="Low complexity" evidence="3">
    <location>
        <begin position="189"/>
        <end position="200"/>
    </location>
</feature>
<proteinExistence type="inferred from homology"/>
<feature type="compositionally biased region" description="Low complexity" evidence="3">
    <location>
        <begin position="150"/>
        <end position="162"/>
    </location>
</feature>
<comment type="subcellular location">
    <subcellularLocation>
        <location evidence="2">Cytoplasm</location>
    </subcellularLocation>
</comment>
<feature type="region of interest" description="Disordered" evidence="3">
    <location>
        <begin position="127"/>
        <end position="214"/>
    </location>
</feature>